<gene>
    <name evidence="1" type="ORF">BV22DRAFT_1008650</name>
</gene>
<keyword evidence="2" id="KW-1185">Reference proteome</keyword>
<sequence length="199" mass="21895">TGVALWLVPPAAQIGLVQCILPIRPNTPGLSPASYPEITPHITLASVPTGSKITLDDLRKAIPPPSTPIRVQFRALTVGDHYFRSVFVAVHRTDELVALHERIMTALSDVKPTAPVFPHMSLCYIAEDDARERERTAEELRESGKVIENAEEDGVTLVCGAGEEHKLAGFDSEEIWIVQCDGPVEDWQVLEKISLSKRL</sequence>
<accession>A0ACB8BP39</accession>
<protein>
    <submittedName>
        <fullName evidence="1">LigT-like protein</fullName>
    </submittedName>
</protein>
<reference evidence="1" key="1">
    <citation type="journal article" date="2021" name="New Phytol.">
        <title>Evolutionary innovations through gain and loss of genes in the ectomycorrhizal Boletales.</title>
        <authorList>
            <person name="Wu G."/>
            <person name="Miyauchi S."/>
            <person name="Morin E."/>
            <person name="Kuo A."/>
            <person name="Drula E."/>
            <person name="Varga T."/>
            <person name="Kohler A."/>
            <person name="Feng B."/>
            <person name="Cao Y."/>
            <person name="Lipzen A."/>
            <person name="Daum C."/>
            <person name="Hundley H."/>
            <person name="Pangilinan J."/>
            <person name="Johnson J."/>
            <person name="Barry K."/>
            <person name="LaButti K."/>
            <person name="Ng V."/>
            <person name="Ahrendt S."/>
            <person name="Min B."/>
            <person name="Choi I.G."/>
            <person name="Park H."/>
            <person name="Plett J.M."/>
            <person name="Magnuson J."/>
            <person name="Spatafora J.W."/>
            <person name="Nagy L.G."/>
            <person name="Henrissat B."/>
            <person name="Grigoriev I.V."/>
            <person name="Yang Z.L."/>
            <person name="Xu J."/>
            <person name="Martin F.M."/>
        </authorList>
    </citation>
    <scope>NUCLEOTIDE SEQUENCE</scope>
    <source>
        <strain evidence="1">KUC20120723A-06</strain>
    </source>
</reference>
<proteinExistence type="predicted"/>
<evidence type="ECO:0000313" key="1">
    <source>
        <dbReference type="EMBL" id="KAH7926638.1"/>
    </source>
</evidence>
<dbReference type="Proteomes" id="UP000790709">
    <property type="component" value="Unassembled WGS sequence"/>
</dbReference>
<name>A0ACB8BP39_9AGAM</name>
<dbReference type="EMBL" id="MU266379">
    <property type="protein sequence ID" value="KAH7926638.1"/>
    <property type="molecule type" value="Genomic_DNA"/>
</dbReference>
<evidence type="ECO:0000313" key="2">
    <source>
        <dbReference type="Proteomes" id="UP000790709"/>
    </source>
</evidence>
<feature type="non-terminal residue" evidence="1">
    <location>
        <position position="1"/>
    </location>
</feature>
<organism evidence="1 2">
    <name type="scientific">Leucogyrophana mollusca</name>
    <dbReference type="NCBI Taxonomy" id="85980"/>
    <lineage>
        <taxon>Eukaryota</taxon>
        <taxon>Fungi</taxon>
        <taxon>Dikarya</taxon>
        <taxon>Basidiomycota</taxon>
        <taxon>Agaricomycotina</taxon>
        <taxon>Agaricomycetes</taxon>
        <taxon>Agaricomycetidae</taxon>
        <taxon>Boletales</taxon>
        <taxon>Boletales incertae sedis</taxon>
        <taxon>Leucogyrophana</taxon>
    </lineage>
</organism>
<comment type="caution">
    <text evidence="1">The sequence shown here is derived from an EMBL/GenBank/DDBJ whole genome shotgun (WGS) entry which is preliminary data.</text>
</comment>